<proteinExistence type="predicted"/>
<keyword evidence="5" id="KW-1185">Reference proteome</keyword>
<sequence length="165" mass="17618">MPIDDAAPTLERVTYADPDVVTLTEEVQAYYRAIYGGPDDSPLTDAELTPPAGLFLLARLDGEPVGMAGWRRIAPVDALGGERPAEIRRMYTRASARHRGIARALLAELESTAAAYGADVMVLSTGGIQTDAVAFYRACGYTDVPPFGHWAASPGIVCLARRLPA</sequence>
<protein>
    <submittedName>
        <fullName evidence="4">Acetyltransferase (GNAT) family protein</fullName>
    </submittedName>
</protein>
<evidence type="ECO:0000256" key="1">
    <source>
        <dbReference type="ARBA" id="ARBA00022679"/>
    </source>
</evidence>
<dbReference type="InterPro" id="IPR000182">
    <property type="entry name" value="GNAT_dom"/>
</dbReference>
<dbReference type="GO" id="GO:0016747">
    <property type="term" value="F:acyltransferase activity, transferring groups other than amino-acyl groups"/>
    <property type="evidence" value="ECO:0007669"/>
    <property type="project" value="InterPro"/>
</dbReference>
<keyword evidence="1 4" id="KW-0808">Transferase</keyword>
<dbReference type="InterPro" id="IPR050832">
    <property type="entry name" value="Bact_Acetyltransf"/>
</dbReference>
<dbReference type="InterPro" id="IPR016181">
    <property type="entry name" value="Acyl_CoA_acyltransferase"/>
</dbReference>
<evidence type="ECO:0000256" key="2">
    <source>
        <dbReference type="ARBA" id="ARBA00023315"/>
    </source>
</evidence>
<dbReference type="RefSeq" id="WP_091073416.1">
    <property type="nucleotide sequence ID" value="NZ_LT629799.1"/>
</dbReference>
<dbReference type="PANTHER" id="PTHR43877">
    <property type="entry name" value="AMINOALKYLPHOSPHONATE N-ACETYLTRANSFERASE-RELATED-RELATED"/>
    <property type="match status" value="1"/>
</dbReference>
<organism evidence="4 5">
    <name type="scientific">Microlunatus sagamiharensis</name>
    <dbReference type="NCBI Taxonomy" id="546874"/>
    <lineage>
        <taxon>Bacteria</taxon>
        <taxon>Bacillati</taxon>
        <taxon>Actinomycetota</taxon>
        <taxon>Actinomycetes</taxon>
        <taxon>Propionibacteriales</taxon>
        <taxon>Propionibacteriaceae</taxon>
        <taxon>Microlunatus</taxon>
    </lineage>
</organism>
<dbReference type="PANTHER" id="PTHR43877:SF2">
    <property type="entry name" value="AMINOALKYLPHOSPHONATE N-ACETYLTRANSFERASE-RELATED"/>
    <property type="match status" value="1"/>
</dbReference>
<reference evidence="5" key="1">
    <citation type="submission" date="2016-10" db="EMBL/GenBank/DDBJ databases">
        <authorList>
            <person name="Varghese N."/>
            <person name="Submissions S."/>
        </authorList>
    </citation>
    <scope>NUCLEOTIDE SEQUENCE [LARGE SCALE GENOMIC DNA]</scope>
    <source>
        <strain evidence="5">DSM 21743</strain>
    </source>
</reference>
<dbReference type="SUPFAM" id="SSF55729">
    <property type="entry name" value="Acyl-CoA N-acyltransferases (Nat)"/>
    <property type="match status" value="1"/>
</dbReference>
<dbReference type="AlphaFoldDB" id="A0A1H2LVP7"/>
<dbReference type="Gene3D" id="3.40.630.30">
    <property type="match status" value="1"/>
</dbReference>
<gene>
    <name evidence="4" type="ORF">SAMN04488544_0889</name>
</gene>
<dbReference type="OrthoDB" id="70840at2"/>
<dbReference type="CDD" id="cd04301">
    <property type="entry name" value="NAT_SF"/>
    <property type="match status" value="1"/>
</dbReference>
<keyword evidence="2" id="KW-0012">Acyltransferase</keyword>
<dbReference type="PROSITE" id="PS51186">
    <property type="entry name" value="GNAT"/>
    <property type="match status" value="1"/>
</dbReference>
<feature type="domain" description="N-acetyltransferase" evidence="3">
    <location>
        <begin position="11"/>
        <end position="164"/>
    </location>
</feature>
<dbReference type="Proteomes" id="UP000198825">
    <property type="component" value="Chromosome I"/>
</dbReference>
<name>A0A1H2LVP7_9ACTN</name>
<dbReference type="STRING" id="546874.SAMN04488544_0889"/>
<evidence type="ECO:0000259" key="3">
    <source>
        <dbReference type="PROSITE" id="PS51186"/>
    </source>
</evidence>
<evidence type="ECO:0000313" key="4">
    <source>
        <dbReference type="EMBL" id="SDU84768.1"/>
    </source>
</evidence>
<dbReference type="Pfam" id="PF00583">
    <property type="entry name" value="Acetyltransf_1"/>
    <property type="match status" value="1"/>
</dbReference>
<accession>A0A1H2LVP7</accession>
<evidence type="ECO:0000313" key="5">
    <source>
        <dbReference type="Proteomes" id="UP000198825"/>
    </source>
</evidence>
<dbReference type="EMBL" id="LT629799">
    <property type="protein sequence ID" value="SDU84768.1"/>
    <property type="molecule type" value="Genomic_DNA"/>
</dbReference>